<keyword evidence="3" id="KW-1185">Reference proteome</keyword>
<evidence type="ECO:0000313" key="2">
    <source>
        <dbReference type="EMBL" id="UMM41389.1"/>
    </source>
</evidence>
<dbReference type="EMBL" id="CP092625">
    <property type="protein sequence ID" value="UMM41389.1"/>
    <property type="molecule type" value="Genomic_DNA"/>
</dbReference>
<proteinExistence type="predicted"/>
<gene>
    <name evidence="2" type="ORF">L5515_017675</name>
</gene>
<sequence>MLDFLTHPIFLYAALVVIVTILSVCACVILQRLFFCAFPVQEGEMNRIMGHYQQVSVAVPTCAPVPKPTPNRLIHPRVIIQIHPPESDEEIEMQETPILNSGKSKETLILNASPSQEAAILKNKSSKKAADLKQETWQKTTLISMFVVVDNTIPTWTVLVLVILALFWGVIVALYIADVSWVACFAKQAVDAKRQSEEQHRYAATSRQSVFVVGDQERNLEASRRLIREV</sequence>
<accession>A0AAE9JR87</accession>
<dbReference type="AlphaFoldDB" id="A0AAE9JR87"/>
<protein>
    <submittedName>
        <fullName evidence="2">Uncharacterized protein</fullName>
    </submittedName>
</protein>
<evidence type="ECO:0000313" key="3">
    <source>
        <dbReference type="Proteomes" id="UP000829354"/>
    </source>
</evidence>
<organism evidence="2 3">
    <name type="scientific">Caenorhabditis briggsae</name>
    <dbReference type="NCBI Taxonomy" id="6238"/>
    <lineage>
        <taxon>Eukaryota</taxon>
        <taxon>Metazoa</taxon>
        <taxon>Ecdysozoa</taxon>
        <taxon>Nematoda</taxon>
        <taxon>Chromadorea</taxon>
        <taxon>Rhabditida</taxon>
        <taxon>Rhabditina</taxon>
        <taxon>Rhabditomorpha</taxon>
        <taxon>Rhabditoidea</taxon>
        <taxon>Rhabditidae</taxon>
        <taxon>Peloderinae</taxon>
        <taxon>Caenorhabditis</taxon>
    </lineage>
</organism>
<reference evidence="2 3" key="1">
    <citation type="submission" date="2022-04" db="EMBL/GenBank/DDBJ databases">
        <title>Chromosome-level reference genomes for two strains of Caenorhabditis briggsae: an improved platform for comparative genomics.</title>
        <authorList>
            <person name="Stevens L."/>
            <person name="Andersen E."/>
        </authorList>
    </citation>
    <scope>NUCLEOTIDE SEQUENCE [LARGE SCALE GENOMIC DNA]</scope>
    <source>
        <strain evidence="2">VX34</strain>
        <tissue evidence="2">Whole-organism</tissue>
    </source>
</reference>
<dbReference type="Proteomes" id="UP000829354">
    <property type="component" value="Chromosome X"/>
</dbReference>
<keyword evidence="1" id="KW-0472">Membrane</keyword>
<feature type="transmembrane region" description="Helical" evidence="1">
    <location>
        <begin position="153"/>
        <end position="177"/>
    </location>
</feature>
<evidence type="ECO:0000256" key="1">
    <source>
        <dbReference type="SAM" id="Phobius"/>
    </source>
</evidence>
<name>A0AAE9JR87_CAEBR</name>
<keyword evidence="1" id="KW-1133">Transmembrane helix</keyword>
<keyword evidence="1" id="KW-0812">Transmembrane</keyword>
<feature type="transmembrane region" description="Helical" evidence="1">
    <location>
        <begin position="9"/>
        <end position="35"/>
    </location>
</feature>